<name>A0AA88KWK7_ARTSF</name>
<reference evidence="1" key="1">
    <citation type="submission" date="2023-07" db="EMBL/GenBank/DDBJ databases">
        <title>Chromosome-level genome assembly of Artemia franciscana.</title>
        <authorList>
            <person name="Jo E."/>
        </authorList>
    </citation>
    <scope>NUCLEOTIDE SEQUENCE</scope>
    <source>
        <tissue evidence="1">Whole body</tissue>
    </source>
</reference>
<dbReference type="AlphaFoldDB" id="A0AA88KWK7"/>
<evidence type="ECO:0000313" key="1">
    <source>
        <dbReference type="EMBL" id="KAK2704924.1"/>
    </source>
</evidence>
<protein>
    <submittedName>
        <fullName evidence="1">Uncharacterized protein</fullName>
    </submittedName>
</protein>
<dbReference type="Proteomes" id="UP001187531">
    <property type="component" value="Unassembled WGS sequence"/>
</dbReference>
<sequence>MINYWAHPDIFKRFLTARPKIDKRKYDTDIRKNLVQKQLTPDVITNVAAEFGTKLTEIHPRDDYKELWQLALVFVGSLDDNVVGYRTPGAIHHTKWMAKAIYCFKMVILRHQFKMSEEEEESHVPAVSVFLVKIYFKAWFNVSTAHLASKQYLDILHSLLDCKEYGNDTAEITLAQISEPFVVFEYIVGGITFLLIPPLQKTKSC</sequence>
<gene>
    <name evidence="1" type="ORF">QYM36_017091</name>
</gene>
<evidence type="ECO:0000313" key="2">
    <source>
        <dbReference type="Proteomes" id="UP001187531"/>
    </source>
</evidence>
<dbReference type="EMBL" id="JAVRJZ010000021">
    <property type="protein sequence ID" value="KAK2704924.1"/>
    <property type="molecule type" value="Genomic_DNA"/>
</dbReference>
<comment type="caution">
    <text evidence="1">The sequence shown here is derived from an EMBL/GenBank/DDBJ whole genome shotgun (WGS) entry which is preliminary data.</text>
</comment>
<accession>A0AA88KWK7</accession>
<keyword evidence="2" id="KW-1185">Reference proteome</keyword>
<organism evidence="1 2">
    <name type="scientific">Artemia franciscana</name>
    <name type="common">Brine shrimp</name>
    <name type="synonym">Artemia sanfranciscana</name>
    <dbReference type="NCBI Taxonomy" id="6661"/>
    <lineage>
        <taxon>Eukaryota</taxon>
        <taxon>Metazoa</taxon>
        <taxon>Ecdysozoa</taxon>
        <taxon>Arthropoda</taxon>
        <taxon>Crustacea</taxon>
        <taxon>Branchiopoda</taxon>
        <taxon>Anostraca</taxon>
        <taxon>Artemiidae</taxon>
        <taxon>Artemia</taxon>
    </lineage>
</organism>
<proteinExistence type="predicted"/>